<dbReference type="AlphaFoldDB" id="S9TZM4"/>
<dbReference type="EMBL" id="ATMT01000104">
    <property type="protein sequence ID" value="EPY03770.1"/>
    <property type="molecule type" value="Genomic_DNA"/>
</dbReference>
<feature type="region of interest" description="Disordered" evidence="3">
    <location>
        <begin position="301"/>
        <end position="326"/>
    </location>
</feature>
<comment type="similarity">
    <text evidence="1">Belongs to the peptidase C1 family.</text>
</comment>
<evidence type="ECO:0000256" key="1">
    <source>
        <dbReference type="ARBA" id="ARBA00008455"/>
    </source>
</evidence>
<evidence type="ECO:0000259" key="4">
    <source>
        <dbReference type="SMART" id="SM00645"/>
    </source>
</evidence>
<dbReference type="InterPro" id="IPR025660">
    <property type="entry name" value="Pept_his_AS"/>
</dbReference>
<gene>
    <name evidence="5" type="ORF">PAALTS15_28531</name>
</gene>
<dbReference type="SMART" id="SM00645">
    <property type="entry name" value="Pept_C1"/>
    <property type="match status" value="1"/>
</dbReference>
<protein>
    <submittedName>
        <fullName evidence="5">Peptidase C1A, papain</fullName>
    </submittedName>
</protein>
<dbReference type="Pfam" id="PF00112">
    <property type="entry name" value="Peptidase_C1"/>
    <property type="match status" value="1"/>
</dbReference>
<dbReference type="InterPro" id="IPR039417">
    <property type="entry name" value="Peptidase_C1A_papain-like"/>
</dbReference>
<keyword evidence="2" id="KW-1015">Disulfide bond</keyword>
<sequence>MNNHVSLEEIHSALSIHGDPWFVGETSLSSLPLEEKKQYLGASPPPDVPSIDEIEQRVFAMREEIDNEGLRAFRENTSRDLRNVDGENYVTPIKDQKRCGSCVAFATLATAESTLQFQQKYSNGIDLSEAHLFFCLANALGKTCETGWWVKEALDRFKDNGVYGESFLKYDEALARDPHCSGFQLSPEYYFKITGYEDLTGQPALIKEWIDKKGPVIASFIVYEDFYIYKGGVYKHVAGERSGSHCVAIIGYNDSEGCWICKNSWGTDWGEEGFFRIAYGECGIHLWANYGITGVTGVHIEDPPDPDPGECTEYDCPPHRRDKPNR</sequence>
<feature type="compositionally biased region" description="Basic and acidic residues" evidence="3">
    <location>
        <begin position="316"/>
        <end position="326"/>
    </location>
</feature>
<dbReference type="PANTHER" id="PTHR12411">
    <property type="entry name" value="CYSTEINE PROTEASE FAMILY C1-RELATED"/>
    <property type="match status" value="1"/>
</dbReference>
<proteinExistence type="inferred from homology"/>
<dbReference type="PATRIC" id="fig|1117108.3.peg.5896"/>
<dbReference type="PROSITE" id="PS00639">
    <property type="entry name" value="THIOL_PROTEASE_HIS"/>
    <property type="match status" value="1"/>
</dbReference>
<dbReference type="InterPro" id="IPR013128">
    <property type="entry name" value="Peptidase_C1A"/>
</dbReference>
<feature type="compositionally biased region" description="Acidic residues" evidence="3">
    <location>
        <begin position="303"/>
        <end position="313"/>
    </location>
</feature>
<dbReference type="CDD" id="cd02248">
    <property type="entry name" value="Peptidase_C1A"/>
    <property type="match status" value="1"/>
</dbReference>
<dbReference type="GO" id="GO:0006508">
    <property type="term" value="P:proteolysis"/>
    <property type="evidence" value="ECO:0007669"/>
    <property type="project" value="InterPro"/>
</dbReference>
<dbReference type="InterPro" id="IPR038765">
    <property type="entry name" value="Papain-like_cys_pep_sf"/>
</dbReference>
<dbReference type="RefSeq" id="WP_021262807.1">
    <property type="nucleotide sequence ID" value="NZ_ATMT01000104.1"/>
</dbReference>
<dbReference type="eggNOG" id="COG4870">
    <property type="taxonomic scope" value="Bacteria"/>
</dbReference>
<evidence type="ECO:0000313" key="6">
    <source>
        <dbReference type="Proteomes" id="UP000015344"/>
    </source>
</evidence>
<dbReference type="InterPro" id="IPR025661">
    <property type="entry name" value="Pept_asp_AS"/>
</dbReference>
<evidence type="ECO:0000256" key="3">
    <source>
        <dbReference type="SAM" id="MobiDB-lite"/>
    </source>
</evidence>
<comment type="caution">
    <text evidence="5">The sequence shown here is derived from an EMBL/GenBank/DDBJ whole genome shotgun (WGS) entry which is preliminary data.</text>
</comment>
<evidence type="ECO:0000256" key="2">
    <source>
        <dbReference type="ARBA" id="ARBA00023157"/>
    </source>
</evidence>
<accession>S9TZM4</accession>
<evidence type="ECO:0000313" key="5">
    <source>
        <dbReference type="EMBL" id="EPY03770.1"/>
    </source>
</evidence>
<dbReference type="InterPro" id="IPR000668">
    <property type="entry name" value="Peptidase_C1A_C"/>
</dbReference>
<dbReference type="GO" id="GO:0008234">
    <property type="term" value="F:cysteine-type peptidase activity"/>
    <property type="evidence" value="ECO:0007669"/>
    <property type="project" value="InterPro"/>
</dbReference>
<dbReference type="SUPFAM" id="SSF54001">
    <property type="entry name" value="Cysteine proteinases"/>
    <property type="match status" value="1"/>
</dbReference>
<dbReference type="PROSITE" id="PS00640">
    <property type="entry name" value="THIOL_PROTEASE_ASN"/>
    <property type="match status" value="1"/>
</dbReference>
<dbReference type="Proteomes" id="UP000015344">
    <property type="component" value="Unassembled WGS sequence"/>
</dbReference>
<name>S9TZM4_PAEAL</name>
<feature type="domain" description="Peptidase C1A papain C-terminal" evidence="4">
    <location>
        <begin position="75"/>
        <end position="292"/>
    </location>
</feature>
<organism evidence="5 6">
    <name type="scientific">Paenibacillus alvei TS-15</name>
    <dbReference type="NCBI Taxonomy" id="1117108"/>
    <lineage>
        <taxon>Bacteria</taxon>
        <taxon>Bacillati</taxon>
        <taxon>Bacillota</taxon>
        <taxon>Bacilli</taxon>
        <taxon>Bacillales</taxon>
        <taxon>Paenibacillaceae</taxon>
        <taxon>Paenibacillus</taxon>
    </lineage>
</organism>
<reference evidence="5 6" key="1">
    <citation type="submission" date="2013-05" db="EMBL/GenBank/DDBJ databases">
        <authorList>
            <person name="Strain E.A."/>
            <person name="Brown E."/>
            <person name="Allard M.W."/>
            <person name="Luo Y.L."/>
        </authorList>
    </citation>
    <scope>NUCLEOTIDE SEQUENCE [LARGE SCALE GENOMIC DNA]</scope>
    <source>
        <strain evidence="5 6">TS-15</strain>
    </source>
</reference>
<dbReference type="Gene3D" id="3.90.70.10">
    <property type="entry name" value="Cysteine proteinases"/>
    <property type="match status" value="1"/>
</dbReference>